<dbReference type="GO" id="GO:0016829">
    <property type="term" value="F:lyase activity"/>
    <property type="evidence" value="ECO:0007669"/>
    <property type="project" value="UniProtKB-KW"/>
</dbReference>
<dbReference type="SUPFAM" id="SSF51120">
    <property type="entry name" value="beta-Roll"/>
    <property type="match status" value="1"/>
</dbReference>
<dbReference type="InterPro" id="IPR011049">
    <property type="entry name" value="Serralysin-like_metalloprot_C"/>
</dbReference>
<protein>
    <submittedName>
        <fullName evidence="3">Polysaccharide lyase family 7 protein</fullName>
    </submittedName>
</protein>
<proteinExistence type="predicted"/>
<keyword evidence="4" id="KW-1185">Reference proteome</keyword>
<dbReference type="Pfam" id="PF00353">
    <property type="entry name" value="HemolysinCabind"/>
    <property type="match status" value="1"/>
</dbReference>
<dbReference type="PROSITE" id="PS00330">
    <property type="entry name" value="HEMOLYSIN_CALCIUM"/>
    <property type="match status" value="1"/>
</dbReference>
<dbReference type="Gene3D" id="2.150.10.10">
    <property type="entry name" value="Serralysin-like metalloprotease, C-terminal"/>
    <property type="match status" value="1"/>
</dbReference>
<feature type="compositionally biased region" description="Basic and acidic residues" evidence="1">
    <location>
        <begin position="307"/>
        <end position="316"/>
    </location>
</feature>
<dbReference type="EMBL" id="JAEQMY010000002">
    <property type="protein sequence ID" value="MBL0402856.1"/>
    <property type="molecule type" value="Genomic_DNA"/>
</dbReference>
<gene>
    <name evidence="3" type="ORF">JKG68_02630</name>
</gene>
<dbReference type="GO" id="GO:0005509">
    <property type="term" value="F:calcium ion binding"/>
    <property type="evidence" value="ECO:0007669"/>
    <property type="project" value="InterPro"/>
</dbReference>
<dbReference type="InterPro" id="IPR001343">
    <property type="entry name" value="Hemolysn_Ca-bd"/>
</dbReference>
<comment type="caution">
    <text evidence="3">The sequence shown here is derived from an EMBL/GenBank/DDBJ whole genome shotgun (WGS) entry which is preliminary data.</text>
</comment>
<dbReference type="AlphaFoldDB" id="A0A937CY23"/>
<name>A0A937CY23_9HYPH</name>
<accession>A0A937CY23</accession>
<dbReference type="Proteomes" id="UP000605848">
    <property type="component" value="Unassembled WGS sequence"/>
</dbReference>
<sequence length="434" mass="46164">MALNASTAPSGNFNLSNWKITLPVDQNGSTSGTAVEVQNLSGYKNTKYFYTGSDGAMVFYAPVDGATTKGSSYARSELREMSASEKAAWNLSKGGFMSATLEVDAAPNREGVGGKLVVGQIHGQDHELVRLYWENGTVYFVNDRAGSGNSETKFTLKDSKGATPDVSLNEKFSYTINAKGSSLEVDVYADGKVYESSTKINPVWQSDTFYFKAGAYLGANEANGSGAGQASFYDLHVNHDGKVTPPKTSFDPAPTPAPDEPVQERSEDTTPTPPSTPDPIQSDLPTTTKTFIDDDDANSLRGSSGSDRIDGKGGDDKIWAKNGSDVLSGGSGEDAFIFDTKPGSTNIDTILDFNPEDDTIRLNDSVFAELEEGKLSADNFVIGAAAKDSDDYIIYNNETGALSYDADGNGSDAAVQFSVIDNLAKLAASHFMVI</sequence>
<dbReference type="InterPro" id="IPR018511">
    <property type="entry name" value="Hemolysin-typ_Ca-bd_CS"/>
</dbReference>
<keyword evidence="3" id="KW-0456">Lyase</keyword>
<dbReference type="Gene3D" id="2.60.120.200">
    <property type="match status" value="1"/>
</dbReference>
<dbReference type="Pfam" id="PF08787">
    <property type="entry name" value="Alginate_lyase2"/>
    <property type="match status" value="1"/>
</dbReference>
<organism evidence="3 4">
    <name type="scientific">Microvirga aerilata</name>
    <dbReference type="NCBI Taxonomy" id="670292"/>
    <lineage>
        <taxon>Bacteria</taxon>
        <taxon>Pseudomonadati</taxon>
        <taxon>Pseudomonadota</taxon>
        <taxon>Alphaproteobacteria</taxon>
        <taxon>Hyphomicrobiales</taxon>
        <taxon>Methylobacteriaceae</taxon>
        <taxon>Microvirga</taxon>
    </lineage>
</organism>
<dbReference type="InterPro" id="IPR013320">
    <property type="entry name" value="ConA-like_dom_sf"/>
</dbReference>
<reference evidence="3" key="1">
    <citation type="submission" date="2021-01" db="EMBL/GenBank/DDBJ databases">
        <title>Microvirga sp.</title>
        <authorList>
            <person name="Kim M.K."/>
        </authorList>
    </citation>
    <scope>NUCLEOTIDE SEQUENCE</scope>
    <source>
        <strain evidence="3">5420S-16</strain>
    </source>
</reference>
<evidence type="ECO:0000313" key="4">
    <source>
        <dbReference type="Proteomes" id="UP000605848"/>
    </source>
</evidence>
<dbReference type="InterPro" id="IPR014895">
    <property type="entry name" value="Alginate_lyase_2"/>
</dbReference>
<feature type="region of interest" description="Disordered" evidence="1">
    <location>
        <begin position="237"/>
        <end position="316"/>
    </location>
</feature>
<dbReference type="SUPFAM" id="SSF49899">
    <property type="entry name" value="Concanavalin A-like lectins/glucanases"/>
    <property type="match status" value="1"/>
</dbReference>
<dbReference type="RefSeq" id="WP_202055576.1">
    <property type="nucleotide sequence ID" value="NZ_JAEQMY010000002.1"/>
</dbReference>
<feature type="domain" description="Alginate lyase 2" evidence="2">
    <location>
        <begin position="13"/>
        <end position="239"/>
    </location>
</feature>
<evidence type="ECO:0000313" key="3">
    <source>
        <dbReference type="EMBL" id="MBL0402856.1"/>
    </source>
</evidence>
<evidence type="ECO:0000259" key="2">
    <source>
        <dbReference type="Pfam" id="PF08787"/>
    </source>
</evidence>
<evidence type="ECO:0000256" key="1">
    <source>
        <dbReference type="SAM" id="MobiDB-lite"/>
    </source>
</evidence>